<reference evidence="3" key="1">
    <citation type="journal article" date="2014" name="Int. J. Syst. Evol. Microbiol.">
        <title>Complete genome sequence of Corynebacterium casei LMG S-19264T (=DSM 44701T), isolated from a smear-ripened cheese.</title>
        <authorList>
            <consortium name="US DOE Joint Genome Institute (JGI-PGF)"/>
            <person name="Walter F."/>
            <person name="Albersmeier A."/>
            <person name="Kalinowski J."/>
            <person name="Ruckert C."/>
        </authorList>
    </citation>
    <scope>NUCLEOTIDE SEQUENCE</scope>
    <source>
        <strain evidence="3">CGMCC 1.15152</strain>
    </source>
</reference>
<evidence type="ECO:0000313" key="3">
    <source>
        <dbReference type="EMBL" id="GGD41491.1"/>
    </source>
</evidence>
<proteinExistence type="predicted"/>
<dbReference type="PIRSF" id="PIRSF000136">
    <property type="entry name" value="LGO_GLO"/>
    <property type="match status" value="1"/>
</dbReference>
<protein>
    <submittedName>
        <fullName evidence="3">Xylitol oxidase</fullName>
    </submittedName>
</protein>
<reference evidence="3" key="2">
    <citation type="submission" date="2020-09" db="EMBL/GenBank/DDBJ databases">
        <authorList>
            <person name="Sun Q."/>
            <person name="Zhou Y."/>
        </authorList>
    </citation>
    <scope>NUCLEOTIDE SEQUENCE</scope>
    <source>
        <strain evidence="3">CGMCC 1.15152</strain>
    </source>
</reference>
<dbReference type="PANTHER" id="PTHR43762:SF1">
    <property type="entry name" value="D-ARABINONO-1,4-LACTONE OXIDASE"/>
    <property type="match status" value="1"/>
</dbReference>
<comment type="caution">
    <text evidence="3">The sequence shown here is derived from an EMBL/GenBank/DDBJ whole genome shotgun (WGS) entry which is preliminary data.</text>
</comment>
<accession>A0A916YEC2</accession>
<dbReference type="GO" id="GO:0003885">
    <property type="term" value="F:D-arabinono-1,4-lactone oxidase activity"/>
    <property type="evidence" value="ECO:0007669"/>
    <property type="project" value="InterPro"/>
</dbReference>
<dbReference type="Gene3D" id="3.30.465.10">
    <property type="match status" value="1"/>
</dbReference>
<dbReference type="Pfam" id="PF04030">
    <property type="entry name" value="ALO"/>
    <property type="match status" value="1"/>
</dbReference>
<dbReference type="InterPro" id="IPR016171">
    <property type="entry name" value="Vanillyl_alc_oxidase_C-sub2"/>
</dbReference>
<dbReference type="InterPro" id="IPR016167">
    <property type="entry name" value="FAD-bd_PCMH_sub1"/>
</dbReference>
<keyword evidence="4" id="KW-1185">Reference proteome</keyword>
<evidence type="ECO:0000313" key="4">
    <source>
        <dbReference type="Proteomes" id="UP000633205"/>
    </source>
</evidence>
<name>A0A916YEC2_9MICO</name>
<dbReference type="Gene3D" id="3.30.70.2520">
    <property type="match status" value="1"/>
</dbReference>
<dbReference type="InterPro" id="IPR007173">
    <property type="entry name" value="ALO_C"/>
</dbReference>
<dbReference type="PROSITE" id="PS51387">
    <property type="entry name" value="FAD_PCMH"/>
    <property type="match status" value="1"/>
</dbReference>
<dbReference type="EMBL" id="BMHO01000001">
    <property type="protein sequence ID" value="GGD41491.1"/>
    <property type="molecule type" value="Genomic_DNA"/>
</dbReference>
<dbReference type="PANTHER" id="PTHR43762">
    <property type="entry name" value="L-GULONOLACTONE OXIDASE"/>
    <property type="match status" value="1"/>
</dbReference>
<dbReference type="InterPro" id="IPR006094">
    <property type="entry name" value="Oxid_FAD_bind_N"/>
</dbReference>
<evidence type="ECO:0000256" key="1">
    <source>
        <dbReference type="ARBA" id="ARBA00023002"/>
    </source>
</evidence>
<sequence length="418" mass="44827">MKAERNWAANLRYGAERIARPRTPDELRQTLMAGGPVRALGSRHSFNDIADTTGTLISLADMPRDIDVSAETVRVSAGVRYGDLAPVLEQHGRALANLASLPHISVAGAVATGTHGSGDRVPSLAAAVRSVTLLTASGDEVTLSRGDVDFGGASVNLGSLGVVTALELDTEPTYRMTQEVFDGPRWDAILAELDAVTALGDSVSIFTAWRDDESADAIWVKRRISSTSVGIDEALLTGLGARPADGPRHPITGVDPAACNPQGGEAGAWFERLPHFRMEHTPSVGAELQSEFLVAREHGAAAIAAVRSIASTIAPLLHVCEIRTVAADDTWLGPSSGRDSVALHFTWHPDEPGVRAVLAELERALAPLGARPHWGKVFVRAGREIRDLYPRFDDFRALRDRLDPDGRFRNAFSRRIGL</sequence>
<dbReference type="SUPFAM" id="SSF56176">
    <property type="entry name" value="FAD-binding/transporter-associated domain-like"/>
    <property type="match status" value="1"/>
</dbReference>
<feature type="domain" description="FAD-binding PCMH-type" evidence="2">
    <location>
        <begin position="11"/>
        <end position="173"/>
    </location>
</feature>
<keyword evidence="1" id="KW-0560">Oxidoreductase</keyword>
<dbReference type="InterPro" id="IPR016166">
    <property type="entry name" value="FAD-bd_PCMH"/>
</dbReference>
<dbReference type="GO" id="GO:0080049">
    <property type="term" value="F:L-gulono-1,4-lactone dehydrogenase activity"/>
    <property type="evidence" value="ECO:0007669"/>
    <property type="project" value="TreeGrafter"/>
</dbReference>
<evidence type="ECO:0000259" key="2">
    <source>
        <dbReference type="PROSITE" id="PS51387"/>
    </source>
</evidence>
<organism evidence="3 4">
    <name type="scientific">Microbacterium faecale</name>
    <dbReference type="NCBI Taxonomy" id="1804630"/>
    <lineage>
        <taxon>Bacteria</taxon>
        <taxon>Bacillati</taxon>
        <taxon>Actinomycetota</taxon>
        <taxon>Actinomycetes</taxon>
        <taxon>Micrococcales</taxon>
        <taxon>Microbacteriaceae</taxon>
        <taxon>Microbacterium</taxon>
    </lineage>
</organism>
<dbReference type="RefSeq" id="WP_188712362.1">
    <property type="nucleotide sequence ID" value="NZ_BMHO01000001.1"/>
</dbReference>
<gene>
    <name evidence="3" type="primary">xyoA</name>
    <name evidence="3" type="ORF">GCM10010915_23050</name>
</gene>
<dbReference type="Gene3D" id="3.30.43.10">
    <property type="entry name" value="Uridine Diphospho-n-acetylenolpyruvylglucosamine Reductase, domain 2"/>
    <property type="match status" value="1"/>
</dbReference>
<dbReference type="InterPro" id="IPR016169">
    <property type="entry name" value="FAD-bd_PCMH_sub2"/>
</dbReference>
<dbReference type="GO" id="GO:0016020">
    <property type="term" value="C:membrane"/>
    <property type="evidence" value="ECO:0007669"/>
    <property type="project" value="InterPro"/>
</dbReference>
<dbReference type="InterPro" id="IPR036318">
    <property type="entry name" value="FAD-bd_PCMH-like_sf"/>
</dbReference>
<dbReference type="Gene3D" id="3.30.70.2530">
    <property type="match status" value="1"/>
</dbReference>
<dbReference type="GO" id="GO:0071949">
    <property type="term" value="F:FAD binding"/>
    <property type="evidence" value="ECO:0007669"/>
    <property type="project" value="InterPro"/>
</dbReference>
<dbReference type="InterPro" id="IPR010031">
    <property type="entry name" value="FAD_lactone_oxidase-like"/>
</dbReference>
<dbReference type="Proteomes" id="UP000633205">
    <property type="component" value="Unassembled WGS sequence"/>
</dbReference>
<dbReference type="Gene3D" id="1.10.45.10">
    <property type="entry name" value="Vanillyl-alcohol Oxidase, Chain A, domain 4"/>
    <property type="match status" value="1"/>
</dbReference>
<dbReference type="Pfam" id="PF01565">
    <property type="entry name" value="FAD_binding_4"/>
    <property type="match status" value="1"/>
</dbReference>
<dbReference type="AlphaFoldDB" id="A0A916YEC2"/>